<dbReference type="EMBL" id="JNAX01000005">
    <property type="protein sequence ID" value="KGG21699.1"/>
    <property type="molecule type" value="Genomic_DNA"/>
</dbReference>
<evidence type="ECO:0000313" key="3">
    <source>
        <dbReference type="EMBL" id="KGG21699.1"/>
    </source>
</evidence>
<keyword evidence="1" id="KW-0159">Chromosome partition</keyword>
<proteinExistence type="predicted"/>
<evidence type="ECO:0000256" key="2">
    <source>
        <dbReference type="ARBA" id="ARBA00044777"/>
    </source>
</evidence>
<dbReference type="RefSeq" id="WP_036904703.1">
    <property type="nucleotide sequence ID" value="NZ_CP138967.1"/>
</dbReference>
<protein>
    <recommendedName>
        <fullName evidence="2">Segregation and condensation protein A</fullName>
    </recommendedName>
</protein>
<organism evidence="3 4">
    <name type="scientific">Prochlorococcus marinus str. PAC1</name>
    <dbReference type="NCBI Taxonomy" id="59924"/>
    <lineage>
        <taxon>Bacteria</taxon>
        <taxon>Bacillati</taxon>
        <taxon>Cyanobacteriota</taxon>
        <taxon>Cyanophyceae</taxon>
        <taxon>Synechococcales</taxon>
        <taxon>Prochlorococcaceae</taxon>
        <taxon>Prochlorococcus</taxon>
    </lineage>
</organism>
<name>A0A0A2CAS8_PROMR</name>
<evidence type="ECO:0000313" key="4">
    <source>
        <dbReference type="Proteomes" id="UP000030392"/>
    </source>
</evidence>
<reference evidence="4" key="1">
    <citation type="journal article" date="2014" name="Sci. Data">
        <title>Genomes of diverse isolates of the marine cyanobacterium Prochlorococcus.</title>
        <authorList>
            <person name="Biller S."/>
            <person name="Berube P."/>
            <person name="Thompson J."/>
            <person name="Kelly L."/>
            <person name="Roggensack S."/>
            <person name="Awad L."/>
            <person name="Roache-Johnson K."/>
            <person name="Ding H."/>
            <person name="Giovannoni S.J."/>
            <person name="Moore L.R."/>
            <person name="Chisholm S.W."/>
        </authorList>
    </citation>
    <scope>NUCLEOTIDE SEQUENCE [LARGE SCALE GENOMIC DNA]</scope>
    <source>
        <strain evidence="4">PAC1</strain>
    </source>
</reference>
<dbReference type="Pfam" id="PF02616">
    <property type="entry name" value="SMC_ScpA"/>
    <property type="match status" value="1"/>
</dbReference>
<dbReference type="Proteomes" id="UP000030392">
    <property type="component" value="Unassembled WGS sequence"/>
</dbReference>
<gene>
    <name evidence="3" type="ORF">EV03_0438</name>
</gene>
<dbReference type="PANTHER" id="PTHR33969">
    <property type="entry name" value="SEGREGATION AND CONDENSATION PROTEIN A"/>
    <property type="match status" value="1"/>
</dbReference>
<dbReference type="PANTHER" id="PTHR33969:SF2">
    <property type="entry name" value="SEGREGATION AND CONDENSATION PROTEIN A"/>
    <property type="match status" value="1"/>
</dbReference>
<dbReference type="AlphaFoldDB" id="A0A0A2CAS8"/>
<sequence>MPVDFLTQSADSGARLAIRLLQDAAQRGDIDPWDVDVIPVVDGFLDQLKQRIEIPKKISQHFSQNGGSYEVDLAQSSEAFLAASVLVGLKAEVLEAEMFSIDMENEDDSELDFGEQGWLDESFQLPLRPERHLFRRPVAPPPFRRPVTLGELINQLETIAESLKNDDLNNRRKLRQKKLSNREVIAQVSSLAHREKLPETTAALAIFINKWEKALHWVDFELLVKSWKENSASNDLDTDRVGVFWALLFLCSQGKVEIDQKGSLFSPISLKRLLEPGMVAQLPLASLDVTDVSPAAA</sequence>
<evidence type="ECO:0000256" key="1">
    <source>
        <dbReference type="ARBA" id="ARBA00022829"/>
    </source>
</evidence>
<dbReference type="InterPro" id="IPR003768">
    <property type="entry name" value="ScpA"/>
</dbReference>
<comment type="caution">
    <text evidence="3">The sequence shown here is derived from an EMBL/GenBank/DDBJ whole genome shotgun (WGS) entry which is preliminary data.</text>
</comment>
<accession>A0A0A2CAS8</accession>
<dbReference type="GO" id="GO:0007059">
    <property type="term" value="P:chromosome segregation"/>
    <property type="evidence" value="ECO:0007669"/>
    <property type="project" value="UniProtKB-KW"/>
</dbReference>